<dbReference type="InterPro" id="IPR040591">
    <property type="entry name" value="RqcP2_RBD"/>
</dbReference>
<accession>A0ABR5TKW6</accession>
<name>A0ABR5TKW6_9BACL</name>
<sequence length="254" mass="29556">MKLKLPLLANNEQILAKELLKKIDLSANKNQVTHFLTPVEQKLLQKIVAYNYKAVSLEFFGGYEGSERAKAKIIKFLNYDISYEVSCLSAKFNTKFNNLTHRDVVGSVHSLGINFDRIGDIIIQDENIMIFADNSLKDYLIANLSRIKKANVSFLLKDFNDIEIRRNYETFFITALSLRADIIISKITNKSRSKTSAMFESEYIKINHFIIKSHNFRCKEEDLLSIRKYGRFILKNITQNKKNNKYRLEINKII</sequence>
<proteinExistence type="predicted"/>
<gene>
    <name evidence="3" type="ORF">HMPREF1871_01045</name>
</gene>
<dbReference type="Gene3D" id="3.30.1370.160">
    <property type="match status" value="1"/>
</dbReference>
<evidence type="ECO:0000256" key="1">
    <source>
        <dbReference type="PROSITE-ProRule" id="PRU00182"/>
    </source>
</evidence>
<evidence type="ECO:0000313" key="4">
    <source>
        <dbReference type="Proteomes" id="UP000070467"/>
    </source>
</evidence>
<evidence type="ECO:0000313" key="3">
    <source>
        <dbReference type="EMBL" id="KXB56915.1"/>
    </source>
</evidence>
<feature type="domain" description="Ribosome-associated protein quality control protein P2 RNA-binding" evidence="2">
    <location>
        <begin position="83"/>
        <end position="156"/>
    </location>
</feature>
<dbReference type="Proteomes" id="UP000070467">
    <property type="component" value="Unassembled WGS sequence"/>
</dbReference>
<dbReference type="Pfam" id="PF17774">
    <property type="entry name" value="YlmH_RBD"/>
    <property type="match status" value="1"/>
</dbReference>
<dbReference type="RefSeq" id="WP_066130714.1">
    <property type="nucleotide sequence ID" value="NZ_KQ959902.1"/>
</dbReference>
<dbReference type="InterPro" id="IPR012677">
    <property type="entry name" value="Nucleotide-bd_a/b_plait_sf"/>
</dbReference>
<comment type="caution">
    <text evidence="3">The sequence shown here is derived from an EMBL/GenBank/DDBJ whole genome shotgun (WGS) entry which is preliminary data.</text>
</comment>
<protein>
    <recommendedName>
        <fullName evidence="2">Ribosome-associated protein quality control protein P2 RNA-binding domain-containing protein</fullName>
    </recommendedName>
</protein>
<dbReference type="SUPFAM" id="SSF55174">
    <property type="entry name" value="Alpha-L RNA-binding motif"/>
    <property type="match status" value="1"/>
</dbReference>
<reference evidence="3 4" key="1">
    <citation type="submission" date="2016-01" db="EMBL/GenBank/DDBJ databases">
        <authorList>
            <person name="Mitreva M."/>
            <person name="Pepin K.H."/>
            <person name="Mihindukulasuriya K.A."/>
            <person name="Fulton R."/>
            <person name="Fronick C."/>
            <person name="O'Laughlin M."/>
            <person name="Miner T."/>
            <person name="Herter B."/>
            <person name="Rosa B.A."/>
            <person name="Cordes M."/>
            <person name="Tomlinson C."/>
            <person name="Wollam A."/>
            <person name="Palsikar V.B."/>
            <person name="Mardis E.R."/>
            <person name="Wilson R.K."/>
        </authorList>
    </citation>
    <scope>NUCLEOTIDE SEQUENCE [LARGE SCALE GENOMIC DNA]</scope>
    <source>
        <strain evidence="3 4">KA00071</strain>
    </source>
</reference>
<dbReference type="EMBL" id="LSDB01000055">
    <property type="protein sequence ID" value="KXB56915.1"/>
    <property type="molecule type" value="Genomic_DNA"/>
</dbReference>
<keyword evidence="1" id="KW-0694">RNA-binding</keyword>
<dbReference type="Gene3D" id="3.30.70.330">
    <property type="match status" value="1"/>
</dbReference>
<evidence type="ECO:0000259" key="2">
    <source>
        <dbReference type="Pfam" id="PF17774"/>
    </source>
</evidence>
<organism evidence="3 4">
    <name type="scientific">Gemelliphila asaccharolytica</name>
    <dbReference type="NCBI Taxonomy" id="502393"/>
    <lineage>
        <taxon>Bacteria</taxon>
        <taxon>Bacillati</taxon>
        <taxon>Bacillota</taxon>
        <taxon>Bacilli</taxon>
        <taxon>Bacillales</taxon>
        <taxon>Gemellaceae</taxon>
        <taxon>Gemelliphila</taxon>
    </lineage>
</organism>
<dbReference type="PROSITE" id="PS50889">
    <property type="entry name" value="S4"/>
    <property type="match status" value="1"/>
</dbReference>
<keyword evidence="4" id="KW-1185">Reference proteome</keyword>